<dbReference type="Gene3D" id="4.10.60.10">
    <property type="entry name" value="Zinc finger, CCHC-type"/>
    <property type="match status" value="1"/>
</dbReference>
<name>A0A6V7QDQ9_ANACO</name>
<reference evidence="2" key="1">
    <citation type="submission" date="2020-07" db="EMBL/GenBank/DDBJ databases">
        <authorList>
            <person name="Lin J."/>
        </authorList>
    </citation>
    <scope>NUCLEOTIDE SEQUENCE</scope>
</reference>
<evidence type="ECO:0000256" key="1">
    <source>
        <dbReference type="SAM" id="MobiDB-lite"/>
    </source>
</evidence>
<dbReference type="EMBL" id="LR862135">
    <property type="protein sequence ID" value="CAD1841210.1"/>
    <property type="molecule type" value="Genomic_DNA"/>
</dbReference>
<evidence type="ECO:0008006" key="3">
    <source>
        <dbReference type="Google" id="ProtNLM"/>
    </source>
</evidence>
<organism evidence="2">
    <name type="scientific">Ananas comosus var. bracteatus</name>
    <name type="common">red pineapple</name>
    <dbReference type="NCBI Taxonomy" id="296719"/>
    <lineage>
        <taxon>Eukaryota</taxon>
        <taxon>Viridiplantae</taxon>
        <taxon>Streptophyta</taxon>
        <taxon>Embryophyta</taxon>
        <taxon>Tracheophyta</taxon>
        <taxon>Spermatophyta</taxon>
        <taxon>Magnoliopsida</taxon>
        <taxon>Liliopsida</taxon>
        <taxon>Poales</taxon>
        <taxon>Bromeliaceae</taxon>
        <taxon>Bromelioideae</taxon>
        <taxon>Ananas</taxon>
    </lineage>
</organism>
<dbReference type="InterPro" id="IPR036875">
    <property type="entry name" value="Znf_CCHC_sf"/>
</dbReference>
<feature type="compositionally biased region" description="Polar residues" evidence="1">
    <location>
        <begin position="55"/>
        <end position="68"/>
    </location>
</feature>
<feature type="region of interest" description="Disordered" evidence="1">
    <location>
        <begin position="33"/>
        <end position="75"/>
    </location>
</feature>
<proteinExistence type="predicted"/>
<accession>A0A6V7QDQ9</accession>
<gene>
    <name evidence="2" type="ORF">CB5_LOCUS24421</name>
</gene>
<dbReference type="AlphaFoldDB" id="A0A6V7QDQ9"/>
<dbReference type="GO" id="GO:0008270">
    <property type="term" value="F:zinc ion binding"/>
    <property type="evidence" value="ECO:0007669"/>
    <property type="project" value="InterPro"/>
</dbReference>
<dbReference type="GO" id="GO:0003676">
    <property type="term" value="F:nucleic acid binding"/>
    <property type="evidence" value="ECO:0007669"/>
    <property type="project" value="InterPro"/>
</dbReference>
<protein>
    <recommendedName>
        <fullName evidence="3">CCHC-type domain-containing protein</fullName>
    </recommendedName>
</protein>
<sequence length="394" mass="44312">MRHLFSLSHSHLNSIHFKEKVGDRPVEKVVDRLAEKKPGKTTGQIPSADPWHTEGPSQGRNAPSTSANPPGLDISDFTLLQKGHRTTPIQKARVIEATYSCNSKKVRWADEVGSALTQTAMAHSKDSALAPVPRYSSIIRRIDTSIPEVRKRYVKSLAKCLGFSHRAAKCREPIRCRSCFKTGHLARACMDRPPLHVYRAMRARPSYLSAFVPLTDDFFVRQNRSRNAILVDVLPPKNLGHFPQETIAIRLAGRFGGFPSDFHVARYSERDFIIFLPEKALLTYNVWIRLVSLPYECWSSRTVAVLVGGFGRFIRADDFTVRMEDLTSYRCLISVNHLSDIPENLEITVGDLSLSVLIQLDRWGGETMLGTETIQMKGRIGLTQCRDNPKSIAT</sequence>
<evidence type="ECO:0000313" key="2">
    <source>
        <dbReference type="EMBL" id="CAD1841210.1"/>
    </source>
</evidence>
<dbReference type="SUPFAM" id="SSF57756">
    <property type="entry name" value="Retrovirus zinc finger-like domains"/>
    <property type="match status" value="1"/>
</dbReference>